<dbReference type="Pfam" id="PF22435">
    <property type="entry name" value="MRM3-like_sub_bind"/>
    <property type="match status" value="1"/>
</dbReference>
<dbReference type="PANTHER" id="PTHR43191">
    <property type="entry name" value="RRNA METHYLTRANSFERASE 3"/>
    <property type="match status" value="1"/>
</dbReference>
<evidence type="ECO:0000259" key="5">
    <source>
        <dbReference type="Pfam" id="PF22435"/>
    </source>
</evidence>
<dbReference type="InterPro" id="IPR029028">
    <property type="entry name" value="Alpha/beta_knot_MTases"/>
</dbReference>
<sequence>MEDLYIQSRQNDQVKNLVKLRERKHRDRQSRFLVEGLREIGHALTAGFEITHLYYCTDFFPSEGHATFISEQKAAARFPLIGMSPDAFTKASHREGPDGLMAIAVQQNNVLSDFKMSTPPLLLVLEGIEKPGNLGAILRSADGAGVDAVVLVDCVLDLYNPNAIRSSQGLLFALPIVSTNRESLAQWLDDNQIICCATTPDTEELHWDINYRQGIAIFMGSESDGLQPYWLDKAAHKIRIPMAGQADSLNVAAAAAVCLYEARRQRERAT</sequence>
<dbReference type="InterPro" id="IPR051259">
    <property type="entry name" value="rRNA_Methyltransferase"/>
</dbReference>
<dbReference type="RefSeq" id="WP_308949024.1">
    <property type="nucleotide sequence ID" value="NZ_JARXHW010000008.1"/>
</dbReference>
<accession>A0ABU1AS17</accession>
<organism evidence="6 7">
    <name type="scientific">Thalassobacterium maritimum</name>
    <dbReference type="NCBI Taxonomy" id="3041265"/>
    <lineage>
        <taxon>Bacteria</taxon>
        <taxon>Pseudomonadati</taxon>
        <taxon>Verrucomicrobiota</taxon>
        <taxon>Opitutia</taxon>
        <taxon>Puniceicoccales</taxon>
        <taxon>Coraliomargaritaceae</taxon>
        <taxon>Thalassobacterium</taxon>
    </lineage>
</organism>
<dbReference type="InterPro" id="IPR029064">
    <property type="entry name" value="Ribosomal_eL30-like_sf"/>
</dbReference>
<protein>
    <submittedName>
        <fullName evidence="6">RNA methyltransferase</fullName>
    </submittedName>
</protein>
<dbReference type="InterPro" id="IPR029026">
    <property type="entry name" value="tRNA_m1G_MTases_N"/>
</dbReference>
<dbReference type="PANTHER" id="PTHR43191:SF2">
    <property type="entry name" value="RRNA METHYLTRANSFERASE 3, MITOCHONDRIAL"/>
    <property type="match status" value="1"/>
</dbReference>
<evidence type="ECO:0000256" key="1">
    <source>
        <dbReference type="ARBA" id="ARBA00007228"/>
    </source>
</evidence>
<keyword evidence="7" id="KW-1185">Reference proteome</keyword>
<comment type="caution">
    <text evidence="6">The sequence shown here is derived from an EMBL/GenBank/DDBJ whole genome shotgun (WGS) entry which is preliminary data.</text>
</comment>
<dbReference type="SUPFAM" id="SSF55315">
    <property type="entry name" value="L30e-like"/>
    <property type="match status" value="1"/>
</dbReference>
<dbReference type="GO" id="GO:0008168">
    <property type="term" value="F:methyltransferase activity"/>
    <property type="evidence" value="ECO:0007669"/>
    <property type="project" value="UniProtKB-KW"/>
</dbReference>
<feature type="domain" description="tRNA/rRNA methyltransferase SpoU type" evidence="4">
    <location>
        <begin position="121"/>
        <end position="260"/>
    </location>
</feature>
<dbReference type="Pfam" id="PF00588">
    <property type="entry name" value="SpoU_methylase"/>
    <property type="match status" value="1"/>
</dbReference>
<feature type="domain" description="MRM3-like substrate binding" evidence="5">
    <location>
        <begin position="11"/>
        <end position="102"/>
    </location>
</feature>
<dbReference type="GO" id="GO:0032259">
    <property type="term" value="P:methylation"/>
    <property type="evidence" value="ECO:0007669"/>
    <property type="project" value="UniProtKB-KW"/>
</dbReference>
<evidence type="ECO:0000259" key="4">
    <source>
        <dbReference type="Pfam" id="PF00588"/>
    </source>
</evidence>
<keyword evidence="2 6" id="KW-0489">Methyltransferase</keyword>
<dbReference type="CDD" id="cd18104">
    <property type="entry name" value="SpoU-like_RNA-MTase"/>
    <property type="match status" value="1"/>
</dbReference>
<keyword evidence="3" id="KW-0808">Transferase</keyword>
<evidence type="ECO:0000256" key="2">
    <source>
        <dbReference type="ARBA" id="ARBA00022603"/>
    </source>
</evidence>
<dbReference type="Proteomes" id="UP001225316">
    <property type="component" value="Unassembled WGS sequence"/>
</dbReference>
<evidence type="ECO:0000313" key="7">
    <source>
        <dbReference type="Proteomes" id="UP001225316"/>
    </source>
</evidence>
<proteinExistence type="inferred from homology"/>
<comment type="similarity">
    <text evidence="1">Belongs to the class IV-like SAM-binding methyltransferase superfamily. RNA methyltransferase TrmH family.</text>
</comment>
<gene>
    <name evidence="6" type="ORF">QEH52_05160</name>
</gene>
<dbReference type="InterPro" id="IPR001537">
    <property type="entry name" value="SpoU_MeTrfase"/>
</dbReference>
<evidence type="ECO:0000256" key="3">
    <source>
        <dbReference type="ARBA" id="ARBA00022679"/>
    </source>
</evidence>
<evidence type="ECO:0000313" key="6">
    <source>
        <dbReference type="EMBL" id="MDQ8206886.1"/>
    </source>
</evidence>
<name>A0ABU1AS17_9BACT</name>
<dbReference type="InterPro" id="IPR053888">
    <property type="entry name" value="MRM3-like_sub_bind"/>
</dbReference>
<dbReference type="Gene3D" id="3.30.1330.30">
    <property type="match status" value="1"/>
</dbReference>
<reference evidence="6 7" key="1">
    <citation type="submission" date="2023-04" db="EMBL/GenBank/DDBJ databases">
        <title>A novel bacteria isolated from coastal sediment.</title>
        <authorList>
            <person name="Liu X.-J."/>
            <person name="Du Z.-J."/>
        </authorList>
    </citation>
    <scope>NUCLEOTIDE SEQUENCE [LARGE SCALE GENOMIC DNA]</scope>
    <source>
        <strain evidence="6 7">SDUM461003</strain>
    </source>
</reference>
<dbReference type="Gene3D" id="3.40.1280.10">
    <property type="match status" value="1"/>
</dbReference>
<dbReference type="SUPFAM" id="SSF75217">
    <property type="entry name" value="alpha/beta knot"/>
    <property type="match status" value="1"/>
</dbReference>
<dbReference type="EMBL" id="JARXHW010000008">
    <property type="protein sequence ID" value="MDQ8206886.1"/>
    <property type="molecule type" value="Genomic_DNA"/>
</dbReference>